<accession>A0ABY9Y6A9</accession>
<sequence>MNTKLRTLLLLPFFALLMFTSCQDEVTEITPPAETEALTATSELTTLMTSTAKLDGSKDNIIDNASCLSIELPVIVIVNGLEITIDSEEDYKVIKAIFDEFDNDDDNLDIVFPITIVSSNYEEIVIENRLALQELIQDCAGENEEDDDIECIDFQYPLAFSVYDTAFQVIDVKTIENDRALHRFLERVRNSEFLASINFPVTMLLADGSEIVVINNEELQTTIREAKDACDEDDDNDYHDNDFDKERLDGLLMTCFWVVHEFERNDDDLLEHYNEYAIQFKAENIVKMRARGGDMLTGTWTTRVTDNGALINLKFDNLADFTLEWFVYDLGPGRIKLYQAGGNRIILNKNCDVVIDVTKERIENYLQECFWRVSRLNINGSDNENEYIGTPLKFFPNNVVKLRVNGELVEGTYEIGIRNAGFILQVNLEGRPNLNLEWLITFLESGLIKLENANNKMVLRRHCPDADDDLKFIDNVLINGEWEVAAYHNNGVNNPEKFYMYTLDFMETGRVKVIDPNNGIFSGSWLAYRNEGLHLGLFFGSNAPFNDLNHRWRIKEIAQDRIELKDYNSTGEIERILVLEKKI</sequence>
<keyword evidence="1" id="KW-0732">Signal</keyword>
<proteinExistence type="predicted"/>
<dbReference type="EMBL" id="CP134536">
    <property type="protein sequence ID" value="WNH13358.1"/>
    <property type="molecule type" value="Genomic_DNA"/>
</dbReference>
<feature type="signal peptide" evidence="1">
    <location>
        <begin position="1"/>
        <end position="24"/>
    </location>
</feature>
<protein>
    <submittedName>
        <fullName evidence="2">Uncharacterized protein</fullName>
    </submittedName>
</protein>
<reference evidence="2 3" key="1">
    <citation type="submission" date="2023-09" db="EMBL/GenBank/DDBJ databases">
        <title>Thalassobella suaedae gen. nov., sp. nov., a marine bacterium of the family Flavobacteriaceae isolated from a halophyte Suaeda japonica.</title>
        <authorList>
            <person name="Lee S.Y."/>
            <person name="Hwang C.Y."/>
        </authorList>
    </citation>
    <scope>NUCLEOTIDE SEQUENCE [LARGE SCALE GENOMIC DNA]</scope>
    <source>
        <strain evidence="2 3">HL-DH10</strain>
    </source>
</reference>
<evidence type="ECO:0000256" key="1">
    <source>
        <dbReference type="SAM" id="SignalP"/>
    </source>
</evidence>
<dbReference type="RefSeq" id="WP_415863337.1">
    <property type="nucleotide sequence ID" value="NZ_CP134536.1"/>
</dbReference>
<dbReference type="Proteomes" id="UP001303407">
    <property type="component" value="Chromosome"/>
</dbReference>
<keyword evidence="3" id="KW-1185">Reference proteome</keyword>
<evidence type="ECO:0000313" key="3">
    <source>
        <dbReference type="Proteomes" id="UP001303407"/>
    </source>
</evidence>
<feature type="chain" id="PRO_5045269510" evidence="1">
    <location>
        <begin position="25"/>
        <end position="583"/>
    </location>
</feature>
<evidence type="ECO:0000313" key="2">
    <source>
        <dbReference type="EMBL" id="WNH13358.1"/>
    </source>
</evidence>
<gene>
    <name evidence="2" type="ORF">RHP49_03660</name>
</gene>
<name>A0ABY9Y6A9_9FLAO</name>
<dbReference type="PROSITE" id="PS51257">
    <property type="entry name" value="PROKAR_LIPOPROTEIN"/>
    <property type="match status" value="1"/>
</dbReference>
<organism evidence="2 3">
    <name type="scientific">Thalassobellus suaedae</name>
    <dbReference type="NCBI Taxonomy" id="3074124"/>
    <lineage>
        <taxon>Bacteria</taxon>
        <taxon>Pseudomonadati</taxon>
        <taxon>Bacteroidota</taxon>
        <taxon>Flavobacteriia</taxon>
        <taxon>Flavobacteriales</taxon>
        <taxon>Flavobacteriaceae</taxon>
        <taxon>Thalassobellus</taxon>
    </lineage>
</organism>